<dbReference type="EMBL" id="LNYI01000057">
    <property type="protein sequence ID" value="KTD18721.1"/>
    <property type="molecule type" value="Genomic_DNA"/>
</dbReference>
<proteinExistence type="predicted"/>
<protein>
    <submittedName>
        <fullName evidence="1">Uncharacterized protein</fullName>
    </submittedName>
</protein>
<organism evidence="1 2">
    <name type="scientific">Legionella lansingensis</name>
    <dbReference type="NCBI Taxonomy" id="45067"/>
    <lineage>
        <taxon>Bacteria</taxon>
        <taxon>Pseudomonadati</taxon>
        <taxon>Pseudomonadota</taxon>
        <taxon>Gammaproteobacteria</taxon>
        <taxon>Legionellales</taxon>
        <taxon>Legionellaceae</taxon>
        <taxon>Legionella</taxon>
    </lineage>
</organism>
<sequence length="123" mass="13828">MVNSKPFDFLLDAIQGVDDAIKLTKKYPFTTKSPGIKLLKNCTVVLRRTFLKRKAEGVMEINANLGDLHRALDMTEECFCDAVTTLASLPPELYEQGVASCERCLSRALELLEQFKKEVMEAN</sequence>
<reference evidence="1 2" key="1">
    <citation type="submission" date="2015-11" db="EMBL/GenBank/DDBJ databases">
        <title>Genomic analysis of 38 Legionella species identifies large and diverse effector repertoires.</title>
        <authorList>
            <person name="Burstein D."/>
            <person name="Amaro F."/>
            <person name="Zusman T."/>
            <person name="Lifshitz Z."/>
            <person name="Cohen O."/>
            <person name="Gilbert J.A."/>
            <person name="Pupko T."/>
            <person name="Shuman H.A."/>
            <person name="Segal G."/>
        </authorList>
    </citation>
    <scope>NUCLEOTIDE SEQUENCE [LARGE SCALE GENOMIC DNA]</scope>
    <source>
        <strain evidence="1 2">ATCC 49751</strain>
    </source>
</reference>
<accession>A0A0W0VF20</accession>
<evidence type="ECO:0000313" key="2">
    <source>
        <dbReference type="Proteomes" id="UP000054869"/>
    </source>
</evidence>
<comment type="caution">
    <text evidence="1">The sequence shown here is derived from an EMBL/GenBank/DDBJ whole genome shotgun (WGS) entry which is preliminary data.</text>
</comment>
<dbReference type="AlphaFoldDB" id="A0A0W0VF20"/>
<dbReference type="Proteomes" id="UP000054869">
    <property type="component" value="Unassembled WGS sequence"/>
</dbReference>
<evidence type="ECO:0000313" key="1">
    <source>
        <dbReference type="EMBL" id="KTD18721.1"/>
    </source>
</evidence>
<dbReference type="STRING" id="45067.Llan_2324"/>
<keyword evidence="2" id="KW-1185">Reference proteome</keyword>
<gene>
    <name evidence="1" type="ORF">Llan_2324</name>
</gene>
<name>A0A0W0VF20_9GAMM</name>
<dbReference type="PATRIC" id="fig|45067.4.peg.2442"/>